<dbReference type="InterPro" id="IPR036875">
    <property type="entry name" value="Znf_CCHC_sf"/>
</dbReference>
<name>A0AAV4C8I8_9GAST</name>
<dbReference type="AlphaFoldDB" id="A0AAV4C8I8"/>
<keyword evidence="3" id="KW-1185">Reference proteome</keyword>
<comment type="caution">
    <text evidence="2">The sequence shown here is derived from an EMBL/GenBank/DDBJ whole genome shotgun (WGS) entry which is preliminary data.</text>
</comment>
<organism evidence="2 3">
    <name type="scientific">Plakobranchus ocellatus</name>
    <dbReference type="NCBI Taxonomy" id="259542"/>
    <lineage>
        <taxon>Eukaryota</taxon>
        <taxon>Metazoa</taxon>
        <taxon>Spiralia</taxon>
        <taxon>Lophotrochozoa</taxon>
        <taxon>Mollusca</taxon>
        <taxon>Gastropoda</taxon>
        <taxon>Heterobranchia</taxon>
        <taxon>Euthyneura</taxon>
        <taxon>Panpulmonata</taxon>
        <taxon>Sacoglossa</taxon>
        <taxon>Placobranchoidea</taxon>
        <taxon>Plakobranchidae</taxon>
        <taxon>Plakobranchus</taxon>
    </lineage>
</organism>
<feature type="region of interest" description="Disordered" evidence="1">
    <location>
        <begin position="82"/>
        <end position="106"/>
    </location>
</feature>
<dbReference type="GO" id="GO:0003676">
    <property type="term" value="F:nucleic acid binding"/>
    <property type="evidence" value="ECO:0007669"/>
    <property type="project" value="InterPro"/>
</dbReference>
<evidence type="ECO:0000256" key="1">
    <source>
        <dbReference type="SAM" id="MobiDB-lite"/>
    </source>
</evidence>
<dbReference type="GO" id="GO:0008270">
    <property type="term" value="F:zinc ion binding"/>
    <property type="evidence" value="ECO:0007669"/>
    <property type="project" value="InterPro"/>
</dbReference>
<protein>
    <recommendedName>
        <fullName evidence="4">CCHC-type domain-containing protein</fullName>
    </recommendedName>
</protein>
<dbReference type="SUPFAM" id="SSF57756">
    <property type="entry name" value="Retrovirus zinc finger-like domains"/>
    <property type="match status" value="1"/>
</dbReference>
<feature type="region of interest" description="Disordered" evidence="1">
    <location>
        <begin position="131"/>
        <end position="153"/>
    </location>
</feature>
<dbReference type="EMBL" id="BLXT01006411">
    <property type="protein sequence ID" value="GFO31616.1"/>
    <property type="molecule type" value="Genomic_DNA"/>
</dbReference>
<sequence>MQQSERSDLISTTIWIYKPSKTTGLFFLSAVSPSSLKKVFVIEKVLRNLENIGKKAELYPLAGKRNLCGQPRRFMQARSVMDSVGPHEAEKKVTGGQRAGDLKTSTNNQRSCSRCKRFGHFAIDCTYSSPSAKKADPGVIATGPREGARKNSAGRVISVYPSWEGR</sequence>
<accession>A0AAV4C8I8</accession>
<reference evidence="2 3" key="1">
    <citation type="journal article" date="2021" name="Elife">
        <title>Chloroplast acquisition without the gene transfer in kleptoplastic sea slugs, Plakobranchus ocellatus.</title>
        <authorList>
            <person name="Maeda T."/>
            <person name="Takahashi S."/>
            <person name="Yoshida T."/>
            <person name="Shimamura S."/>
            <person name="Takaki Y."/>
            <person name="Nagai Y."/>
            <person name="Toyoda A."/>
            <person name="Suzuki Y."/>
            <person name="Arimoto A."/>
            <person name="Ishii H."/>
            <person name="Satoh N."/>
            <person name="Nishiyama T."/>
            <person name="Hasebe M."/>
            <person name="Maruyama T."/>
            <person name="Minagawa J."/>
            <person name="Obokata J."/>
            <person name="Shigenobu S."/>
        </authorList>
    </citation>
    <scope>NUCLEOTIDE SEQUENCE [LARGE SCALE GENOMIC DNA]</scope>
</reference>
<dbReference type="Proteomes" id="UP000735302">
    <property type="component" value="Unassembled WGS sequence"/>
</dbReference>
<gene>
    <name evidence="2" type="ORF">PoB_005812100</name>
</gene>
<proteinExistence type="predicted"/>
<evidence type="ECO:0000313" key="3">
    <source>
        <dbReference type="Proteomes" id="UP000735302"/>
    </source>
</evidence>
<evidence type="ECO:0000313" key="2">
    <source>
        <dbReference type="EMBL" id="GFO31616.1"/>
    </source>
</evidence>
<evidence type="ECO:0008006" key="4">
    <source>
        <dbReference type="Google" id="ProtNLM"/>
    </source>
</evidence>